<dbReference type="RefSeq" id="WP_253871526.1">
    <property type="nucleotide sequence ID" value="NZ_BAABHM010000003.1"/>
</dbReference>
<keyword evidence="2" id="KW-0238">DNA-binding</keyword>
<evidence type="ECO:0000259" key="4">
    <source>
        <dbReference type="PROSITE" id="PS50043"/>
    </source>
</evidence>
<dbReference type="InterPro" id="IPR011006">
    <property type="entry name" value="CheY-like_superfamily"/>
</dbReference>
<dbReference type="PRINTS" id="PR00038">
    <property type="entry name" value="HTHLUXR"/>
</dbReference>
<dbReference type="CDD" id="cd17535">
    <property type="entry name" value="REC_NarL-like"/>
    <property type="match status" value="1"/>
</dbReference>
<dbReference type="InterPro" id="IPR036388">
    <property type="entry name" value="WH-like_DNA-bd_sf"/>
</dbReference>
<proteinExistence type="predicted"/>
<sequence>MRVLLVEDHPVVLHGLRAICTSNPTIDVVGEAATAAEAVQGARELQPDVAVVPVRLGGTRGGIELCRSIKSVCGARVVVFTSFTRTVDVQVAMLAGADALISKTATSDVFIAALQQVKAGRQALFVGTGPTPLAAAASFDAMEPLTEREEEILGLVVDGLTNPEIAARLTIEVSTVKTHMRSVLRKLRVDTRRDLLVELAQ</sequence>
<keyword evidence="7" id="KW-1185">Reference proteome</keyword>
<dbReference type="PROSITE" id="PS00622">
    <property type="entry name" value="HTH_LUXR_1"/>
    <property type="match status" value="1"/>
</dbReference>
<dbReference type="InterPro" id="IPR039420">
    <property type="entry name" value="WalR-like"/>
</dbReference>
<dbReference type="PROSITE" id="PS50043">
    <property type="entry name" value="HTH_LUXR_2"/>
    <property type="match status" value="1"/>
</dbReference>
<protein>
    <submittedName>
        <fullName evidence="6">Response regulator transcription factor</fullName>
    </submittedName>
</protein>
<dbReference type="Pfam" id="PF00196">
    <property type="entry name" value="GerE"/>
    <property type="match status" value="1"/>
</dbReference>
<dbReference type="PANTHER" id="PTHR43214">
    <property type="entry name" value="TWO-COMPONENT RESPONSE REGULATOR"/>
    <property type="match status" value="1"/>
</dbReference>
<dbReference type="InterPro" id="IPR016032">
    <property type="entry name" value="Sig_transdc_resp-reg_C-effctor"/>
</dbReference>
<dbReference type="PROSITE" id="PS50110">
    <property type="entry name" value="RESPONSE_REGULATORY"/>
    <property type="match status" value="1"/>
</dbReference>
<comment type="caution">
    <text evidence="3">Lacks conserved residue(s) required for the propagation of feature annotation.</text>
</comment>
<feature type="domain" description="Response regulatory" evidence="5">
    <location>
        <begin position="2"/>
        <end position="118"/>
    </location>
</feature>
<dbReference type="SMART" id="SM00448">
    <property type="entry name" value="REC"/>
    <property type="match status" value="1"/>
</dbReference>
<dbReference type="SUPFAM" id="SSF52172">
    <property type="entry name" value="CheY-like"/>
    <property type="match status" value="1"/>
</dbReference>
<dbReference type="InterPro" id="IPR001789">
    <property type="entry name" value="Sig_transdc_resp-reg_receiver"/>
</dbReference>
<dbReference type="PANTHER" id="PTHR43214:SF43">
    <property type="entry name" value="TWO-COMPONENT RESPONSE REGULATOR"/>
    <property type="match status" value="1"/>
</dbReference>
<dbReference type="SUPFAM" id="SSF46894">
    <property type="entry name" value="C-terminal effector domain of the bipartite response regulators"/>
    <property type="match status" value="1"/>
</dbReference>
<feature type="domain" description="HTH luxR-type" evidence="4">
    <location>
        <begin position="138"/>
        <end position="201"/>
    </location>
</feature>
<dbReference type="Gene3D" id="3.40.50.2300">
    <property type="match status" value="1"/>
</dbReference>
<evidence type="ECO:0000313" key="7">
    <source>
        <dbReference type="Proteomes" id="UP001500843"/>
    </source>
</evidence>
<reference evidence="7" key="1">
    <citation type="journal article" date="2019" name="Int. J. Syst. Evol. Microbiol.">
        <title>The Global Catalogue of Microorganisms (GCM) 10K type strain sequencing project: providing services to taxonomists for standard genome sequencing and annotation.</title>
        <authorList>
            <consortium name="The Broad Institute Genomics Platform"/>
            <consortium name="The Broad Institute Genome Sequencing Center for Infectious Disease"/>
            <person name="Wu L."/>
            <person name="Ma J."/>
        </authorList>
    </citation>
    <scope>NUCLEOTIDE SEQUENCE [LARGE SCALE GENOMIC DNA]</scope>
    <source>
        <strain evidence="7">JCM 17975</strain>
    </source>
</reference>
<dbReference type="Pfam" id="PF00072">
    <property type="entry name" value="Response_reg"/>
    <property type="match status" value="1"/>
</dbReference>
<name>A0ABP8WII9_9MICO</name>
<evidence type="ECO:0000256" key="1">
    <source>
        <dbReference type="ARBA" id="ARBA00022553"/>
    </source>
</evidence>
<accession>A0ABP8WII9</accession>
<evidence type="ECO:0000259" key="5">
    <source>
        <dbReference type="PROSITE" id="PS50110"/>
    </source>
</evidence>
<dbReference type="CDD" id="cd06170">
    <property type="entry name" value="LuxR_C_like"/>
    <property type="match status" value="1"/>
</dbReference>
<dbReference type="InterPro" id="IPR058245">
    <property type="entry name" value="NreC/VraR/RcsB-like_REC"/>
</dbReference>
<evidence type="ECO:0000256" key="3">
    <source>
        <dbReference type="PROSITE-ProRule" id="PRU00169"/>
    </source>
</evidence>
<dbReference type="Gene3D" id="1.10.10.10">
    <property type="entry name" value="Winged helix-like DNA-binding domain superfamily/Winged helix DNA-binding domain"/>
    <property type="match status" value="1"/>
</dbReference>
<dbReference type="Proteomes" id="UP001500843">
    <property type="component" value="Unassembled WGS sequence"/>
</dbReference>
<comment type="caution">
    <text evidence="6">The sequence shown here is derived from an EMBL/GenBank/DDBJ whole genome shotgun (WGS) entry which is preliminary data.</text>
</comment>
<dbReference type="EMBL" id="BAABHM010000003">
    <property type="protein sequence ID" value="GAA4688883.1"/>
    <property type="molecule type" value="Genomic_DNA"/>
</dbReference>
<evidence type="ECO:0000313" key="6">
    <source>
        <dbReference type="EMBL" id="GAA4688883.1"/>
    </source>
</evidence>
<organism evidence="6 7">
    <name type="scientific">Promicromonospora umidemergens</name>
    <dbReference type="NCBI Taxonomy" id="629679"/>
    <lineage>
        <taxon>Bacteria</taxon>
        <taxon>Bacillati</taxon>
        <taxon>Actinomycetota</taxon>
        <taxon>Actinomycetes</taxon>
        <taxon>Micrococcales</taxon>
        <taxon>Promicromonosporaceae</taxon>
        <taxon>Promicromonospora</taxon>
    </lineage>
</organism>
<dbReference type="SMART" id="SM00421">
    <property type="entry name" value="HTH_LUXR"/>
    <property type="match status" value="1"/>
</dbReference>
<gene>
    <name evidence="6" type="ORF">GCM10023198_04180</name>
</gene>
<evidence type="ECO:0000256" key="2">
    <source>
        <dbReference type="ARBA" id="ARBA00023125"/>
    </source>
</evidence>
<dbReference type="InterPro" id="IPR000792">
    <property type="entry name" value="Tscrpt_reg_LuxR_C"/>
</dbReference>
<keyword evidence="1" id="KW-0597">Phosphoprotein</keyword>